<dbReference type="Pfam" id="PF00648">
    <property type="entry name" value="Peptidase_C2"/>
    <property type="match status" value="1"/>
</dbReference>
<dbReference type="Gene3D" id="3.90.70.10">
    <property type="entry name" value="Cysteine proteinases"/>
    <property type="match status" value="1"/>
</dbReference>
<evidence type="ECO:0000313" key="10">
    <source>
        <dbReference type="Proteomes" id="UP000308652"/>
    </source>
</evidence>
<feature type="domain" description="Calpain catalytic" evidence="8">
    <location>
        <begin position="96"/>
        <end position="385"/>
    </location>
</feature>
<reference evidence="9 10" key="1">
    <citation type="journal article" date="2019" name="Nat. Ecol. Evol.">
        <title>Megaphylogeny resolves global patterns of mushroom evolution.</title>
        <authorList>
            <person name="Varga T."/>
            <person name="Krizsan K."/>
            <person name="Foldi C."/>
            <person name="Dima B."/>
            <person name="Sanchez-Garcia M."/>
            <person name="Sanchez-Ramirez S."/>
            <person name="Szollosi G.J."/>
            <person name="Szarkandi J.G."/>
            <person name="Papp V."/>
            <person name="Albert L."/>
            <person name="Andreopoulos W."/>
            <person name="Angelini C."/>
            <person name="Antonin V."/>
            <person name="Barry K.W."/>
            <person name="Bougher N.L."/>
            <person name="Buchanan P."/>
            <person name="Buyck B."/>
            <person name="Bense V."/>
            <person name="Catcheside P."/>
            <person name="Chovatia M."/>
            <person name="Cooper J."/>
            <person name="Damon W."/>
            <person name="Desjardin D."/>
            <person name="Finy P."/>
            <person name="Geml J."/>
            <person name="Haridas S."/>
            <person name="Hughes K."/>
            <person name="Justo A."/>
            <person name="Karasinski D."/>
            <person name="Kautmanova I."/>
            <person name="Kiss B."/>
            <person name="Kocsube S."/>
            <person name="Kotiranta H."/>
            <person name="LaButti K.M."/>
            <person name="Lechner B.E."/>
            <person name="Liimatainen K."/>
            <person name="Lipzen A."/>
            <person name="Lukacs Z."/>
            <person name="Mihaltcheva S."/>
            <person name="Morgado L.N."/>
            <person name="Niskanen T."/>
            <person name="Noordeloos M.E."/>
            <person name="Ohm R.A."/>
            <person name="Ortiz-Santana B."/>
            <person name="Ovrebo C."/>
            <person name="Racz N."/>
            <person name="Riley R."/>
            <person name="Savchenko A."/>
            <person name="Shiryaev A."/>
            <person name="Soop K."/>
            <person name="Spirin V."/>
            <person name="Szebenyi C."/>
            <person name="Tomsovsky M."/>
            <person name="Tulloss R.E."/>
            <person name="Uehling J."/>
            <person name="Grigoriev I.V."/>
            <person name="Vagvolgyi C."/>
            <person name="Papp T."/>
            <person name="Martin F.M."/>
            <person name="Miettinen O."/>
            <person name="Hibbett D.S."/>
            <person name="Nagy L.G."/>
        </authorList>
    </citation>
    <scope>NUCLEOTIDE SEQUENCE [LARGE SCALE GENOMIC DNA]</scope>
    <source>
        <strain evidence="9 10">CBS 166.37</strain>
    </source>
</reference>
<dbReference type="AlphaFoldDB" id="A0A5C3M1K8"/>
<dbReference type="PROSITE" id="PS00139">
    <property type="entry name" value="THIOL_PROTEASE_CYS"/>
    <property type="match status" value="1"/>
</dbReference>
<dbReference type="Proteomes" id="UP000308652">
    <property type="component" value="Unassembled WGS sequence"/>
</dbReference>
<feature type="active site" evidence="5 6">
    <location>
        <position position="311"/>
    </location>
</feature>
<dbReference type="InterPro" id="IPR000169">
    <property type="entry name" value="Pept_cys_AS"/>
</dbReference>
<evidence type="ECO:0000256" key="5">
    <source>
        <dbReference type="PIRSR" id="PIRSR622684-1"/>
    </source>
</evidence>
<feature type="region of interest" description="Disordered" evidence="7">
    <location>
        <begin position="612"/>
        <end position="637"/>
    </location>
</feature>
<feature type="compositionally biased region" description="Basic and acidic residues" evidence="7">
    <location>
        <begin position="612"/>
        <end position="624"/>
    </location>
</feature>
<sequence length="745" mass="84109">MATSTSTSNQTTTAIKHGYQNGSHILTFVQTQPGLLVTKELDKAIQECRNKVKRIAKECHAKNRKFRDIEFDLEDDKQRCLYGIFKDKTYTPSDVQRVTQIFNSPHFFVNEAANSNDIVQGNLGDCWFLSALATVSTAQGLVEKFCVERDEKVGIYGFIFFRDNAWVNIIVDDLLYTRVPKYEELTETEKEIYHSDKDMYNKCARKGGKTLYFAGSGNGETWVPLVEKAYAKLHGNYEHLNGGHSCEAIEDLTGGVSTFVKTKDILDPERFWDEELLRANKDRLFGCSFTELSDSRSGNNSGKVQGLYSGHAYSVLRAVECSKGKRFIVLRNPWGNTGWNGRWSDGSKEWTAEWLTVLPELKHTFGDDGQFVMEYSDWLEIWENVGRTVLFDENWAMSSQWICVPARPLPSAWSYGDVSFSFTLPGPSATVIVLSQIDNRYFKDIAGRSFWSLDFVLVKAGEEEPLAQSTHSRLYSRSVNLEIDLTAGDYIVYVRVDHYLGTKETRDIEDWQLRQFSRTLSEKAKGQSITSNFDTETKGKYLPTQLESLIKTDADAYRTQKAEQQVLSPEFRLLGLDTPQEVADKDDFDADGTITTTTTTTTVVVKKVRKNSETAHLSKEDHRQPGGTSETQNIPRKYPNCTCCDKKGNANCMHMTLPGTYNFPSSWPGSFNVDQPTTPSKPANLNNELLLKDDNSVYVGLRVYSRKDVPARVVGSLKSSLLHAEPSPMSPTLLPQSLEKIPDTM</sequence>
<dbReference type="CDD" id="cd00044">
    <property type="entry name" value="CysPc"/>
    <property type="match status" value="1"/>
</dbReference>
<dbReference type="PRINTS" id="PR00704">
    <property type="entry name" value="CALPAIN"/>
</dbReference>
<evidence type="ECO:0000256" key="2">
    <source>
        <dbReference type="ARBA" id="ARBA00022670"/>
    </source>
</evidence>
<evidence type="ECO:0000313" key="9">
    <source>
        <dbReference type="EMBL" id="TFK38216.1"/>
    </source>
</evidence>
<feature type="region of interest" description="Disordered" evidence="7">
    <location>
        <begin position="723"/>
        <end position="745"/>
    </location>
</feature>
<accession>A0A5C3M1K8</accession>
<dbReference type="PANTHER" id="PTHR10183">
    <property type="entry name" value="CALPAIN"/>
    <property type="match status" value="1"/>
</dbReference>
<feature type="active site" evidence="5 6">
    <location>
        <position position="126"/>
    </location>
</feature>
<comment type="similarity">
    <text evidence="1">Belongs to the peptidase C2 family.</text>
</comment>
<keyword evidence="10" id="KW-1185">Reference proteome</keyword>
<gene>
    <name evidence="9" type="ORF">BDQ12DRAFT_684185</name>
</gene>
<evidence type="ECO:0000256" key="1">
    <source>
        <dbReference type="ARBA" id="ARBA00007623"/>
    </source>
</evidence>
<dbReference type="EMBL" id="ML213604">
    <property type="protein sequence ID" value="TFK38216.1"/>
    <property type="molecule type" value="Genomic_DNA"/>
</dbReference>
<keyword evidence="2 6" id="KW-0645">Protease</keyword>
<dbReference type="STRING" id="68775.A0A5C3M1K8"/>
<evidence type="ECO:0000256" key="6">
    <source>
        <dbReference type="PROSITE-ProRule" id="PRU00239"/>
    </source>
</evidence>
<dbReference type="GO" id="GO:0004198">
    <property type="term" value="F:calcium-dependent cysteine-type endopeptidase activity"/>
    <property type="evidence" value="ECO:0007669"/>
    <property type="project" value="InterPro"/>
</dbReference>
<dbReference type="InterPro" id="IPR038765">
    <property type="entry name" value="Papain-like_cys_pep_sf"/>
</dbReference>
<protein>
    <recommendedName>
        <fullName evidence="8">Calpain catalytic domain-containing protein</fullName>
    </recommendedName>
</protein>
<name>A0A5C3M1K8_9AGAR</name>
<evidence type="ECO:0000259" key="8">
    <source>
        <dbReference type="PROSITE" id="PS50203"/>
    </source>
</evidence>
<proteinExistence type="inferred from homology"/>
<dbReference type="InterPro" id="IPR001300">
    <property type="entry name" value="Peptidase_C2_calpain_cat"/>
</dbReference>
<organism evidence="9 10">
    <name type="scientific">Crucibulum laeve</name>
    <dbReference type="NCBI Taxonomy" id="68775"/>
    <lineage>
        <taxon>Eukaryota</taxon>
        <taxon>Fungi</taxon>
        <taxon>Dikarya</taxon>
        <taxon>Basidiomycota</taxon>
        <taxon>Agaricomycotina</taxon>
        <taxon>Agaricomycetes</taxon>
        <taxon>Agaricomycetidae</taxon>
        <taxon>Agaricales</taxon>
        <taxon>Agaricineae</taxon>
        <taxon>Nidulariaceae</taxon>
        <taxon>Crucibulum</taxon>
    </lineage>
</organism>
<dbReference type="PANTHER" id="PTHR10183:SF379">
    <property type="entry name" value="CALPAIN-5"/>
    <property type="match status" value="1"/>
</dbReference>
<dbReference type="SMART" id="SM00230">
    <property type="entry name" value="CysPc"/>
    <property type="match status" value="1"/>
</dbReference>
<dbReference type="PROSITE" id="PS50203">
    <property type="entry name" value="CALPAIN_CAT"/>
    <property type="match status" value="1"/>
</dbReference>
<dbReference type="InterPro" id="IPR022684">
    <property type="entry name" value="Calpain_cysteine_protease"/>
</dbReference>
<keyword evidence="3 6" id="KW-0378">Hydrolase</keyword>
<evidence type="ECO:0000256" key="3">
    <source>
        <dbReference type="ARBA" id="ARBA00022801"/>
    </source>
</evidence>
<dbReference type="OrthoDB" id="424753at2759"/>
<evidence type="ECO:0000256" key="7">
    <source>
        <dbReference type="SAM" id="MobiDB-lite"/>
    </source>
</evidence>
<dbReference type="GO" id="GO:0006508">
    <property type="term" value="P:proteolysis"/>
    <property type="evidence" value="ECO:0007669"/>
    <property type="project" value="UniProtKB-KW"/>
</dbReference>
<dbReference type="SUPFAM" id="SSF54001">
    <property type="entry name" value="Cysteine proteinases"/>
    <property type="match status" value="1"/>
</dbReference>
<keyword evidence="4 6" id="KW-0788">Thiol protease</keyword>
<evidence type="ECO:0000256" key="4">
    <source>
        <dbReference type="ARBA" id="ARBA00022807"/>
    </source>
</evidence>
<feature type="active site" evidence="5 6">
    <location>
        <position position="332"/>
    </location>
</feature>